<reference evidence="1 2" key="1">
    <citation type="submission" date="2018-04" db="EMBL/GenBank/DDBJ databases">
        <authorList>
            <person name="Harrington T."/>
            <person name="Washburn E."/>
            <person name="Bricker J."/>
            <person name="McKinney A."/>
            <person name="Betsko A.J."/>
            <person name="Garlena R.A."/>
            <person name="Russell D.A."/>
            <person name="Pope W.A."/>
            <person name="Jacobs-Sera D."/>
            <person name="Hatfull G.F."/>
        </authorList>
    </citation>
    <scope>NUCLEOTIDE SEQUENCE [LARGE SCALE GENOMIC DNA]</scope>
</reference>
<accession>A0A2Z4Q3R9</accession>
<proteinExistence type="predicted"/>
<evidence type="ECO:0000313" key="2">
    <source>
        <dbReference type="Proteomes" id="UP000251068"/>
    </source>
</evidence>
<protein>
    <submittedName>
        <fullName evidence="1">Uncharacterized protein</fullName>
    </submittedName>
</protein>
<sequence length="115" mass="13208">MVGRQEFFAAQAKHAQRPLPYNQKPKPVNDDIWFSKGMEVCRDLASVTDNEWGKVGFSELMGVSQDEAERRLRVLTRAGFLHMGVEKSPDGSFIRYTWRLRQPDLPRSPEITEGN</sequence>
<dbReference type="Proteomes" id="UP000251068">
    <property type="component" value="Segment"/>
</dbReference>
<organism evidence="1 2">
    <name type="scientific">Microbacterium phage AnnaSerena</name>
    <dbReference type="NCBI Taxonomy" id="2201432"/>
    <lineage>
        <taxon>Viruses</taxon>
        <taxon>Duplodnaviria</taxon>
        <taxon>Heunggongvirae</taxon>
        <taxon>Uroviricota</taxon>
        <taxon>Caudoviricetes</taxon>
        <taxon>Krampusvirus</taxon>
        <taxon>Krampusvirus krampus</taxon>
    </lineage>
</organism>
<gene>
    <name evidence="1" type="primary">64</name>
    <name evidence="1" type="ORF">SEA_ANNASERENA_64</name>
</gene>
<evidence type="ECO:0000313" key="1">
    <source>
        <dbReference type="EMBL" id="AWY04519.1"/>
    </source>
</evidence>
<name>A0A2Z4Q3R9_9CAUD</name>
<dbReference type="EMBL" id="MH271292">
    <property type="protein sequence ID" value="AWY04519.1"/>
    <property type="molecule type" value="Genomic_DNA"/>
</dbReference>